<dbReference type="PANTHER" id="PTHR11727:SF7">
    <property type="entry name" value="DIMETHYLADENOSINE TRANSFERASE-RELATED"/>
    <property type="match status" value="1"/>
</dbReference>
<dbReference type="EMBL" id="MZGJ01000006">
    <property type="protein sequence ID" value="OQX51199.1"/>
    <property type="molecule type" value="Genomic_DNA"/>
</dbReference>
<comment type="similarity">
    <text evidence="7">Belongs to the class I-like SAM-binding methyltransferase superfamily. rRNA adenine N(6)-methyltransferase family.</text>
</comment>
<reference evidence="10" key="1">
    <citation type="submission" date="2017-03" db="EMBL/GenBank/DDBJ databases">
        <title>Novel pathways for hydrocarbon cycling and metabolic interdependencies in hydrothermal sediment communities.</title>
        <authorList>
            <person name="Dombrowski N."/>
            <person name="Seitz K."/>
            <person name="Teske A."/>
            <person name="Baker B."/>
        </authorList>
    </citation>
    <scope>NUCLEOTIDE SEQUENCE [LARGE SCALE GENOMIC DNA]</scope>
</reference>
<dbReference type="PROSITE" id="PS01131">
    <property type="entry name" value="RRNA_A_DIMETH"/>
    <property type="match status" value="1"/>
</dbReference>
<feature type="binding site" evidence="7">
    <location>
        <position position="100"/>
    </location>
    <ligand>
        <name>S-adenosyl-L-methionine</name>
        <dbReference type="ChEBI" id="CHEBI:59789"/>
    </ligand>
</feature>
<proteinExistence type="inferred from homology"/>
<dbReference type="Gene3D" id="1.10.8.100">
    <property type="entry name" value="Ribosomal RNA adenine dimethylase-like, domain 2"/>
    <property type="match status" value="1"/>
</dbReference>
<evidence type="ECO:0000256" key="6">
    <source>
        <dbReference type="ARBA" id="ARBA00022884"/>
    </source>
</evidence>
<dbReference type="Pfam" id="PF00398">
    <property type="entry name" value="RrnaAD"/>
    <property type="match status" value="1"/>
</dbReference>
<feature type="binding site" evidence="7">
    <location>
        <position position="54"/>
    </location>
    <ligand>
        <name>S-adenosyl-L-methionine</name>
        <dbReference type="ChEBI" id="CHEBI:59789"/>
    </ligand>
</feature>
<evidence type="ECO:0000256" key="2">
    <source>
        <dbReference type="ARBA" id="ARBA00022552"/>
    </source>
</evidence>
<dbReference type="SUPFAM" id="SSF53335">
    <property type="entry name" value="S-adenosyl-L-methionine-dependent methyltransferases"/>
    <property type="match status" value="1"/>
</dbReference>
<dbReference type="SMART" id="SM00650">
    <property type="entry name" value="rADc"/>
    <property type="match status" value="1"/>
</dbReference>
<dbReference type="Proteomes" id="UP000192520">
    <property type="component" value="Unassembled WGS sequence"/>
</dbReference>
<keyword evidence="4 7" id="KW-0808">Transferase</keyword>
<accession>A0A1W9NYM8</accession>
<evidence type="ECO:0000256" key="1">
    <source>
        <dbReference type="ARBA" id="ARBA00022490"/>
    </source>
</evidence>
<keyword evidence="1" id="KW-0963">Cytoplasm</keyword>
<dbReference type="InterPro" id="IPR020598">
    <property type="entry name" value="rRNA_Ade_methylase_Trfase_N"/>
</dbReference>
<dbReference type="GO" id="GO:0000179">
    <property type="term" value="F:rRNA (adenine-N6,N6-)-dimethyltransferase activity"/>
    <property type="evidence" value="ECO:0007669"/>
    <property type="project" value="UniProtKB-UniRule"/>
</dbReference>
<keyword evidence="5 7" id="KW-0949">S-adenosyl-L-methionine</keyword>
<evidence type="ECO:0000256" key="7">
    <source>
        <dbReference type="PROSITE-ProRule" id="PRU01026"/>
    </source>
</evidence>
<sequence length="307" mass="34657">MILVMIKLNAEVSMKKVQNYNSKFTIRKTREVAPKHILSLKQVKPKKSWGQHFLVSQEVLRDLLAAAELEPQDTVLEIGAGTGVITVELARRVKRVIAVEKDPRLAAILREELHAHSVDNVQIVNQDILKLQMSDNKYQINAECQTTGVQVKCDKILGAIPYQITSPLIHKLLKELPPNLLIVLVIQNEVAEKIAAQPPEATYLSNFVSALAKVKLVGGPVAPSSFRPPPRIKSRIIKLVTRNEERVRREEIQRFEDFLHKGFSRPRKMLKNVFDEGLLRKAGIDPSSRPQELTLEEWLLLNRGGSS</sequence>
<feature type="domain" description="Ribosomal RNA adenine methylase transferase N-terminal" evidence="8">
    <location>
        <begin position="59"/>
        <end position="243"/>
    </location>
</feature>
<feature type="binding site" evidence="7">
    <location>
        <position position="159"/>
    </location>
    <ligand>
        <name>S-adenosyl-L-methionine</name>
        <dbReference type="ChEBI" id="CHEBI:59789"/>
    </ligand>
</feature>
<dbReference type="GO" id="GO:0003723">
    <property type="term" value="F:RNA binding"/>
    <property type="evidence" value="ECO:0007669"/>
    <property type="project" value="UniProtKB-UniRule"/>
</dbReference>
<dbReference type="InterPro" id="IPR011530">
    <property type="entry name" value="rRNA_adenine_dimethylase"/>
</dbReference>
<evidence type="ECO:0000256" key="4">
    <source>
        <dbReference type="ARBA" id="ARBA00022679"/>
    </source>
</evidence>
<dbReference type="NCBIfam" id="TIGR00755">
    <property type="entry name" value="ksgA"/>
    <property type="match status" value="1"/>
</dbReference>
<dbReference type="InterPro" id="IPR020596">
    <property type="entry name" value="rRNA_Ade_Mease_Trfase_CS"/>
</dbReference>
<evidence type="ECO:0000256" key="5">
    <source>
        <dbReference type="ARBA" id="ARBA00022691"/>
    </source>
</evidence>
<dbReference type="InterPro" id="IPR001737">
    <property type="entry name" value="KsgA/Erm"/>
</dbReference>
<dbReference type="PROSITE" id="PS51689">
    <property type="entry name" value="SAM_RNA_A_N6_MT"/>
    <property type="match status" value="1"/>
</dbReference>
<dbReference type="Gene3D" id="3.40.50.150">
    <property type="entry name" value="Vaccinia Virus protein VP39"/>
    <property type="match status" value="1"/>
</dbReference>
<dbReference type="STRING" id="1968527.B5M47_01430"/>
<keyword evidence="2" id="KW-0698">rRNA processing</keyword>
<keyword evidence="6 7" id="KW-0694">RNA-binding</keyword>
<organism evidence="9 10">
    <name type="scientific">candidate division CPR3 bacterium 4484_211</name>
    <dbReference type="NCBI Taxonomy" id="1968527"/>
    <lineage>
        <taxon>Bacteria</taxon>
        <taxon>Bacteria division CPR3</taxon>
    </lineage>
</organism>
<name>A0A1W9NYM8_UNCC3</name>
<protein>
    <submittedName>
        <fullName evidence="9">Ribosomal RNA small subunit methyltransferase A</fullName>
    </submittedName>
</protein>
<gene>
    <name evidence="9" type="ORF">B5M47_01430</name>
</gene>
<feature type="binding site" evidence="7">
    <location>
        <position position="52"/>
    </location>
    <ligand>
        <name>S-adenosyl-L-methionine</name>
        <dbReference type="ChEBI" id="CHEBI:59789"/>
    </ligand>
</feature>
<feature type="binding site" evidence="7">
    <location>
        <position position="127"/>
    </location>
    <ligand>
        <name>S-adenosyl-L-methionine</name>
        <dbReference type="ChEBI" id="CHEBI:59789"/>
    </ligand>
</feature>
<evidence type="ECO:0000313" key="9">
    <source>
        <dbReference type="EMBL" id="OQX51199.1"/>
    </source>
</evidence>
<evidence type="ECO:0000256" key="3">
    <source>
        <dbReference type="ARBA" id="ARBA00022603"/>
    </source>
</evidence>
<evidence type="ECO:0000313" key="10">
    <source>
        <dbReference type="Proteomes" id="UP000192520"/>
    </source>
</evidence>
<comment type="caution">
    <text evidence="9">The sequence shown here is derived from an EMBL/GenBank/DDBJ whole genome shotgun (WGS) entry which is preliminary data.</text>
</comment>
<dbReference type="InterPro" id="IPR029063">
    <property type="entry name" value="SAM-dependent_MTases_sf"/>
</dbReference>
<dbReference type="AlphaFoldDB" id="A0A1W9NYM8"/>
<dbReference type="CDD" id="cd02440">
    <property type="entry name" value="AdoMet_MTases"/>
    <property type="match status" value="1"/>
</dbReference>
<keyword evidence="3 7" id="KW-0489">Methyltransferase</keyword>
<feature type="binding site" evidence="7">
    <location>
        <position position="79"/>
    </location>
    <ligand>
        <name>S-adenosyl-L-methionine</name>
        <dbReference type="ChEBI" id="CHEBI:59789"/>
    </ligand>
</feature>
<dbReference type="PANTHER" id="PTHR11727">
    <property type="entry name" value="DIMETHYLADENOSINE TRANSFERASE"/>
    <property type="match status" value="1"/>
</dbReference>
<evidence type="ECO:0000259" key="8">
    <source>
        <dbReference type="SMART" id="SM00650"/>
    </source>
</evidence>
<dbReference type="GO" id="GO:0005829">
    <property type="term" value="C:cytosol"/>
    <property type="evidence" value="ECO:0007669"/>
    <property type="project" value="TreeGrafter"/>
</dbReference>
<dbReference type="InterPro" id="IPR023165">
    <property type="entry name" value="rRNA_Ade_diMease-like_C"/>
</dbReference>